<dbReference type="GO" id="GO:0003677">
    <property type="term" value="F:DNA binding"/>
    <property type="evidence" value="ECO:0007669"/>
    <property type="project" value="InterPro"/>
</dbReference>
<comment type="caution">
    <text evidence="4">The sequence shown here is derived from an EMBL/GenBank/DDBJ whole genome shotgun (WGS) entry which is preliminary data.</text>
</comment>
<sequence>MAIPATKMTCLIVDDNPIARATLVQLASQIQDLEILQECDNAISAYNYLQQNDVQLVLLDIEMPEMSGLELTRSLGKKDFFIIFTTSKKEYAQEAFDLNVADYLVKPYAPHRFIQAINKVKDLIGSKDEDLELINDEFIFVRDSNIIRRLGLDDILYAEAMGDYVKFYTKDKLYAIHGTFKSVESRLPAQRFVRIHRSYIVSLRYIDTLQEGGVVIQGKFLPIADSYRKSLHKVMNIL</sequence>
<dbReference type="PROSITE" id="PS50110">
    <property type="entry name" value="RESPONSE_REGULATORY"/>
    <property type="match status" value="1"/>
</dbReference>
<feature type="modified residue" description="4-aspartylphosphate" evidence="1">
    <location>
        <position position="60"/>
    </location>
</feature>
<dbReference type="InterPro" id="IPR046947">
    <property type="entry name" value="LytR-like"/>
</dbReference>
<keyword evidence="5" id="KW-1185">Reference proteome</keyword>
<reference evidence="4 5" key="1">
    <citation type="submission" date="2019-03" db="EMBL/GenBank/DDBJ databases">
        <title>Genomic Encyclopedia of Archaeal and Bacterial Type Strains, Phase II (KMG-II): from individual species to whole genera.</title>
        <authorList>
            <person name="Goeker M."/>
        </authorList>
    </citation>
    <scope>NUCLEOTIDE SEQUENCE [LARGE SCALE GENOMIC DNA]</scope>
    <source>
        <strain evidence="4 5">DSM 19034</strain>
    </source>
</reference>
<gene>
    <name evidence="4" type="ORF">CLV32_3374</name>
</gene>
<dbReference type="InterPro" id="IPR011006">
    <property type="entry name" value="CheY-like_superfamily"/>
</dbReference>
<dbReference type="PANTHER" id="PTHR37299">
    <property type="entry name" value="TRANSCRIPTIONAL REGULATOR-RELATED"/>
    <property type="match status" value="1"/>
</dbReference>
<evidence type="ECO:0000313" key="5">
    <source>
        <dbReference type="Proteomes" id="UP000295499"/>
    </source>
</evidence>
<evidence type="ECO:0000256" key="1">
    <source>
        <dbReference type="PROSITE-ProRule" id="PRU00169"/>
    </source>
</evidence>
<dbReference type="GO" id="GO:0000156">
    <property type="term" value="F:phosphorelay response regulator activity"/>
    <property type="evidence" value="ECO:0007669"/>
    <property type="project" value="InterPro"/>
</dbReference>
<dbReference type="SMART" id="SM00850">
    <property type="entry name" value="LytTR"/>
    <property type="match status" value="1"/>
</dbReference>
<dbReference type="InterPro" id="IPR007492">
    <property type="entry name" value="LytTR_DNA-bd_dom"/>
</dbReference>
<protein>
    <submittedName>
        <fullName evidence="4">LytTR family two component transcriptional regulator</fullName>
    </submittedName>
</protein>
<dbReference type="InterPro" id="IPR001789">
    <property type="entry name" value="Sig_transdc_resp-reg_receiver"/>
</dbReference>
<proteinExistence type="predicted"/>
<evidence type="ECO:0000259" key="2">
    <source>
        <dbReference type="PROSITE" id="PS50110"/>
    </source>
</evidence>
<evidence type="ECO:0000259" key="3">
    <source>
        <dbReference type="PROSITE" id="PS50930"/>
    </source>
</evidence>
<dbReference type="PANTHER" id="PTHR37299:SF1">
    <property type="entry name" value="STAGE 0 SPORULATION PROTEIN A HOMOLOG"/>
    <property type="match status" value="1"/>
</dbReference>
<feature type="domain" description="HTH LytTR-type" evidence="3">
    <location>
        <begin position="152"/>
        <end position="237"/>
    </location>
</feature>
<dbReference type="SMART" id="SM00448">
    <property type="entry name" value="REC"/>
    <property type="match status" value="1"/>
</dbReference>
<dbReference type="Pfam" id="PF00072">
    <property type="entry name" value="Response_reg"/>
    <property type="match status" value="1"/>
</dbReference>
<organism evidence="4 5">
    <name type="scientific">Pedobacter duraquae</name>
    <dbReference type="NCBI Taxonomy" id="425511"/>
    <lineage>
        <taxon>Bacteria</taxon>
        <taxon>Pseudomonadati</taxon>
        <taxon>Bacteroidota</taxon>
        <taxon>Sphingobacteriia</taxon>
        <taxon>Sphingobacteriales</taxon>
        <taxon>Sphingobacteriaceae</taxon>
        <taxon>Pedobacter</taxon>
    </lineage>
</organism>
<dbReference type="RefSeq" id="WP_243732339.1">
    <property type="nucleotide sequence ID" value="NZ_SNWM01000004.1"/>
</dbReference>
<dbReference type="Gene3D" id="3.40.50.2300">
    <property type="match status" value="1"/>
</dbReference>
<dbReference type="SUPFAM" id="SSF52172">
    <property type="entry name" value="CheY-like"/>
    <property type="match status" value="1"/>
</dbReference>
<dbReference type="Gene3D" id="2.40.50.1020">
    <property type="entry name" value="LytTr DNA-binding domain"/>
    <property type="match status" value="1"/>
</dbReference>
<keyword evidence="1" id="KW-0597">Phosphoprotein</keyword>
<dbReference type="Proteomes" id="UP000295499">
    <property type="component" value="Unassembled WGS sequence"/>
</dbReference>
<feature type="domain" description="Response regulatory" evidence="2">
    <location>
        <begin position="9"/>
        <end position="121"/>
    </location>
</feature>
<dbReference type="AlphaFoldDB" id="A0A4R6IG55"/>
<dbReference type="EMBL" id="SNWM01000004">
    <property type="protein sequence ID" value="TDO20741.1"/>
    <property type="molecule type" value="Genomic_DNA"/>
</dbReference>
<accession>A0A4R6IG55</accession>
<evidence type="ECO:0000313" key="4">
    <source>
        <dbReference type="EMBL" id="TDO20741.1"/>
    </source>
</evidence>
<dbReference type="PROSITE" id="PS50930">
    <property type="entry name" value="HTH_LYTTR"/>
    <property type="match status" value="1"/>
</dbReference>
<name>A0A4R6IG55_9SPHI</name>
<dbReference type="Pfam" id="PF04397">
    <property type="entry name" value="LytTR"/>
    <property type="match status" value="1"/>
</dbReference>